<dbReference type="PANTHER" id="PTHR13246">
    <property type="entry name" value="ENDO BETA N-ACETYLGLUCOSAMINIDASE"/>
    <property type="match status" value="1"/>
</dbReference>
<dbReference type="InterPro" id="IPR005201">
    <property type="entry name" value="TIM_ENGase"/>
</dbReference>
<keyword evidence="4" id="KW-1185">Reference proteome</keyword>
<dbReference type="Gene3D" id="2.60.120.260">
    <property type="entry name" value="Galactose-binding domain-like"/>
    <property type="match status" value="1"/>
</dbReference>
<accession>A0AAF0Y4V7</accession>
<reference evidence="3" key="1">
    <citation type="submission" date="2023-10" db="EMBL/GenBank/DDBJ databases">
        <authorList>
            <person name="Noh H."/>
        </authorList>
    </citation>
    <scope>NUCLEOTIDE SEQUENCE</scope>
    <source>
        <strain evidence="3">DUCC4014</strain>
    </source>
</reference>
<dbReference type="Pfam" id="PF03644">
    <property type="entry name" value="Glyco_hydro_85"/>
    <property type="match status" value="1"/>
</dbReference>
<sequence length="669" mass="71676">MLAPTTVAALALLSLVGAAPTAHVVEPRATRPDGAAGRAPHQPYQHGYNASGIKAWSADADPQARYLRSRVPLAARISPLAATQANPSLSPAVKVVDLALDYDGSFFTSFKYADDFSRRVSTGWSYVDLYGSWHGMPVAGSSESTPEHGVVNLPNPGWTDAAHRNGAKSLGCWFWPRKGVFGDYLEQKADGSFPVADNLVAMMKYFGFDGYFFNQEASISSSDAAKLLLFVQYLRKIAPVIELQWYDAVLPSGQLSYQNTVNSRNAPWLLSGGKRGVSSIFVNYWLGSAAQIDTSVATTTGLGLDPHGVVFQGTECEKYGFNPAYDPRIFLPESAPHRISWGLFGSHFTWRGYANPDSSALADVQAVAKRERQYWSGPNSDPSRTGRTTYVPYVDTGVGQSQDDATKWDGVAHYIVEKSVIGGWPFVTRFNTGKGQSWFRAGVATKGEWNNIGVQDLLPTWQFWGNATAEYDYEVAFDGGSSLKVTSGGTLKLYKTNLVVGGGESVRLVLAGSAAVEVGFADASGTYTFLPAASTWTSTAIGSTWKSYTTTLSALKGKTISAIALRFASGTTNVGELALVSGPPAAPATPSGFKIDNTYPASSGTSAEVFLSWALDSAVWYYDIVVNGAVVGRMYDEVYYLKNVPKGAVVTLEAVARDGARSAAASVTV</sequence>
<proteinExistence type="predicted"/>
<dbReference type="Proteomes" id="UP000827549">
    <property type="component" value="Chromosome 1"/>
</dbReference>
<evidence type="ECO:0000256" key="1">
    <source>
        <dbReference type="SAM" id="SignalP"/>
    </source>
</evidence>
<dbReference type="RefSeq" id="XP_062624146.1">
    <property type="nucleotide sequence ID" value="XM_062768162.1"/>
</dbReference>
<evidence type="ECO:0000259" key="2">
    <source>
        <dbReference type="Pfam" id="PF03644"/>
    </source>
</evidence>
<feature type="domain" description="Cytosolic endo-beta-N-acetylglucosaminidase TIM barrel" evidence="2">
    <location>
        <begin position="120"/>
        <end position="438"/>
    </location>
</feature>
<dbReference type="PANTHER" id="PTHR13246:SF1">
    <property type="entry name" value="CYTOSOLIC ENDO-BETA-N-ACETYLGLUCOSAMINIDASE"/>
    <property type="match status" value="1"/>
</dbReference>
<dbReference type="GO" id="GO:0005829">
    <property type="term" value="C:cytosol"/>
    <property type="evidence" value="ECO:0007669"/>
    <property type="project" value="UniProtKB-SubCell"/>
</dbReference>
<keyword evidence="1" id="KW-0732">Signal</keyword>
<dbReference type="InterPro" id="IPR032979">
    <property type="entry name" value="ENGase"/>
</dbReference>
<protein>
    <submittedName>
        <fullName evidence="3">Cytosolic endo-beta-N-acetylglucosaminidase</fullName>
    </submittedName>
</protein>
<gene>
    <name evidence="3" type="primary">Engase</name>
    <name evidence="3" type="ORF">LOC62_01G001667</name>
</gene>
<dbReference type="EMBL" id="CP086714">
    <property type="protein sequence ID" value="WOO78114.1"/>
    <property type="molecule type" value="Genomic_DNA"/>
</dbReference>
<name>A0AAF0Y4V7_9TREE</name>
<dbReference type="GO" id="GO:0033925">
    <property type="term" value="F:mannosyl-glycoprotein endo-beta-N-acetylglucosaminidase activity"/>
    <property type="evidence" value="ECO:0007669"/>
    <property type="project" value="UniProtKB-EC"/>
</dbReference>
<dbReference type="AlphaFoldDB" id="A0AAF0Y4V7"/>
<evidence type="ECO:0000313" key="3">
    <source>
        <dbReference type="EMBL" id="WOO78114.1"/>
    </source>
</evidence>
<organism evidence="3 4">
    <name type="scientific">Vanrija pseudolonga</name>
    <dbReference type="NCBI Taxonomy" id="143232"/>
    <lineage>
        <taxon>Eukaryota</taxon>
        <taxon>Fungi</taxon>
        <taxon>Dikarya</taxon>
        <taxon>Basidiomycota</taxon>
        <taxon>Agaricomycotina</taxon>
        <taxon>Tremellomycetes</taxon>
        <taxon>Trichosporonales</taxon>
        <taxon>Trichosporonaceae</taxon>
        <taxon>Vanrija</taxon>
    </lineage>
</organism>
<feature type="chain" id="PRO_5042177665" evidence="1">
    <location>
        <begin position="19"/>
        <end position="669"/>
    </location>
</feature>
<dbReference type="Gene3D" id="3.20.20.80">
    <property type="entry name" value="Glycosidases"/>
    <property type="match status" value="1"/>
</dbReference>
<dbReference type="GeneID" id="87804922"/>
<evidence type="ECO:0000313" key="4">
    <source>
        <dbReference type="Proteomes" id="UP000827549"/>
    </source>
</evidence>
<feature type="signal peptide" evidence="1">
    <location>
        <begin position="1"/>
        <end position="18"/>
    </location>
</feature>